<proteinExistence type="predicted"/>
<dbReference type="GeneID" id="57753211"/>
<keyword evidence="4" id="KW-1185">Reference proteome</keyword>
<name>A0A0B7GXF4_TREPH</name>
<dbReference type="GO" id="GO:0050897">
    <property type="term" value="F:cobalt ion binding"/>
    <property type="evidence" value="ECO:0007669"/>
    <property type="project" value="TreeGrafter"/>
</dbReference>
<dbReference type="OrthoDB" id="9788704at2"/>
<dbReference type="Proteomes" id="UP000042527">
    <property type="component" value="Unassembled WGS sequence"/>
</dbReference>
<dbReference type="GO" id="GO:0005507">
    <property type="term" value="F:copper ion binding"/>
    <property type="evidence" value="ECO:0007669"/>
    <property type="project" value="TreeGrafter"/>
</dbReference>
<organism evidence="2 4">
    <name type="scientific">Treponema phagedenis</name>
    <dbReference type="NCBI Taxonomy" id="162"/>
    <lineage>
        <taxon>Bacteria</taxon>
        <taxon>Pseudomonadati</taxon>
        <taxon>Spirochaetota</taxon>
        <taxon>Spirochaetia</taxon>
        <taxon>Spirochaetales</taxon>
        <taxon>Treponemataceae</taxon>
        <taxon>Treponema</taxon>
    </lineage>
</organism>
<dbReference type="AlphaFoldDB" id="A0A0B7GXF4"/>
<dbReference type="Pfam" id="PF02151">
    <property type="entry name" value="UVR"/>
    <property type="match status" value="1"/>
</dbReference>
<feature type="domain" description="UVR" evidence="1">
    <location>
        <begin position="134"/>
        <end position="169"/>
    </location>
</feature>
<dbReference type="EMBL" id="CDNC01000012">
    <property type="protein sequence ID" value="CEM61610.1"/>
    <property type="molecule type" value="Genomic_DNA"/>
</dbReference>
<sequence>MMKCKLCGTEGAEVFVQQIVQNKIKEMYICRDCAEKYGLYAKDNSNIDKAISHIFSHEEILNKENSAHDENSSAPSCPVCGSSLNDIQSKKMIGCPSCFFYFQNDVTRIMREKSVSIIYTDDVPRELSAPIPQAADISELKNNLARAIEMEKYELAAYYRDKLNELKEQIKYDH</sequence>
<dbReference type="PANTHER" id="PTHR38430">
    <property type="entry name" value="PROTEIN-ARGININE KINASE ACTIVATOR PROTEIN"/>
    <property type="match status" value="1"/>
</dbReference>
<protein>
    <submittedName>
        <fullName evidence="3">UV damage repair protein UvrX</fullName>
    </submittedName>
</protein>
<evidence type="ECO:0000259" key="1">
    <source>
        <dbReference type="PROSITE" id="PS50151"/>
    </source>
</evidence>
<evidence type="ECO:0000313" key="2">
    <source>
        <dbReference type="EMBL" id="CEM61610.1"/>
    </source>
</evidence>
<dbReference type="PROSITE" id="PS50151">
    <property type="entry name" value="UVR"/>
    <property type="match status" value="1"/>
</dbReference>
<dbReference type="RefSeq" id="WP_002694950.1">
    <property type="nucleotide sequence ID" value="NZ_CDNC01000012.1"/>
</dbReference>
<dbReference type="InterPro" id="IPR025542">
    <property type="entry name" value="YacH"/>
</dbReference>
<reference evidence="3 5" key="3">
    <citation type="submission" date="2019-08" db="EMBL/GenBank/DDBJ databases">
        <authorList>
            <person name="Kuhnert P."/>
        </authorList>
    </citation>
    <scope>NUCLEOTIDE SEQUENCE [LARGE SCALE GENOMIC DNA]</scope>
    <source>
        <strain evidence="3 5">B36.5</strain>
    </source>
</reference>
<evidence type="ECO:0000313" key="4">
    <source>
        <dbReference type="Proteomes" id="UP000042527"/>
    </source>
</evidence>
<dbReference type="Proteomes" id="UP000323594">
    <property type="component" value="Chromosome"/>
</dbReference>
<dbReference type="PIRSF" id="PIRSF015034">
    <property type="entry name" value="YacH"/>
    <property type="match status" value="1"/>
</dbReference>
<dbReference type="GO" id="GO:1990170">
    <property type="term" value="P:stress response to cadmium ion"/>
    <property type="evidence" value="ECO:0007669"/>
    <property type="project" value="TreeGrafter"/>
</dbReference>
<dbReference type="PANTHER" id="PTHR38430:SF1">
    <property type="entry name" value="PROTEIN-ARGININE KINASE ACTIVATOR PROTEIN"/>
    <property type="match status" value="1"/>
</dbReference>
<dbReference type="EMBL" id="CP042817">
    <property type="protein sequence ID" value="QEJ98219.1"/>
    <property type="molecule type" value="Genomic_DNA"/>
</dbReference>
<evidence type="ECO:0000313" key="3">
    <source>
        <dbReference type="EMBL" id="QEJ98219.1"/>
    </source>
</evidence>
<evidence type="ECO:0000313" key="5">
    <source>
        <dbReference type="Proteomes" id="UP000323594"/>
    </source>
</evidence>
<gene>
    <name evidence="3" type="ORF">FUT82_09555</name>
    <name evidence="2" type="ORF">TPHV1_20147</name>
</gene>
<accession>A0A0B7GXF4</accession>
<dbReference type="GO" id="GO:0046870">
    <property type="term" value="F:cadmium ion binding"/>
    <property type="evidence" value="ECO:0007669"/>
    <property type="project" value="TreeGrafter"/>
</dbReference>
<dbReference type="GO" id="GO:0008270">
    <property type="term" value="F:zinc ion binding"/>
    <property type="evidence" value="ECO:0007669"/>
    <property type="project" value="TreeGrafter"/>
</dbReference>
<dbReference type="GO" id="GO:1990169">
    <property type="term" value="P:stress response to copper ion"/>
    <property type="evidence" value="ECO:0007669"/>
    <property type="project" value="TreeGrafter"/>
</dbReference>
<reference evidence="4" key="2">
    <citation type="submission" date="2015-01" db="EMBL/GenBank/DDBJ databases">
        <authorList>
            <person name="Manzoor Shahid"/>
            <person name="Zubair Saima"/>
        </authorList>
    </citation>
    <scope>NUCLEOTIDE SEQUENCE [LARGE SCALE GENOMIC DNA]</scope>
    <source>
        <strain evidence="4">V1</strain>
    </source>
</reference>
<reference evidence="2" key="1">
    <citation type="submission" date="2015-01" db="EMBL/GenBank/DDBJ databases">
        <authorList>
            <person name="Xiang T."/>
            <person name="Song Y."/>
            <person name="Huang L."/>
            <person name="Wang B."/>
            <person name="Wu P."/>
        </authorList>
    </citation>
    <scope>NUCLEOTIDE SEQUENCE [LARGE SCALE GENOMIC DNA]</scope>
    <source>
        <strain evidence="2">V1</strain>
    </source>
</reference>
<dbReference type="InterPro" id="IPR001943">
    <property type="entry name" value="UVR_dom"/>
</dbReference>